<dbReference type="Gene3D" id="2.10.10.90">
    <property type="match status" value="1"/>
</dbReference>
<name>A0ABR4TEA8_CLOHA</name>
<dbReference type="Proteomes" id="UP000027937">
    <property type="component" value="Plasmid p1Ch9693"/>
</dbReference>
<accession>A0ABR4TEA8</accession>
<comment type="caution">
    <text evidence="2">The sequence shown here is derived from an EMBL/GenBank/DDBJ whole genome shotgun (WGS) entry which is preliminary data.</text>
</comment>
<evidence type="ECO:0000313" key="3">
    <source>
        <dbReference type="Proteomes" id="UP000027937"/>
    </source>
</evidence>
<evidence type="ECO:0000313" key="2">
    <source>
        <dbReference type="EMBL" id="KEI14134.1"/>
    </source>
</evidence>
<dbReference type="RefSeq" id="WP_039230729.1">
    <property type="nucleotide sequence ID" value="NZ_CM003349.1"/>
</dbReference>
<proteinExistence type="predicted"/>
<organism evidence="2 3">
    <name type="scientific">Clostridium haemolyticum NCTC 9693</name>
    <dbReference type="NCBI Taxonomy" id="1443114"/>
    <lineage>
        <taxon>Bacteria</taxon>
        <taxon>Bacillati</taxon>
        <taxon>Bacillota</taxon>
        <taxon>Clostridia</taxon>
        <taxon>Eubacteriales</taxon>
        <taxon>Clostridiaceae</taxon>
        <taxon>Clostridium</taxon>
    </lineage>
</organism>
<evidence type="ECO:0000256" key="1">
    <source>
        <dbReference type="SAM" id="Coils"/>
    </source>
</evidence>
<protein>
    <submittedName>
        <fullName evidence="2">Uncharacterized protein</fullName>
    </submittedName>
</protein>
<sequence length="464" mass="53442">MAFRYSNFPDGIDKLKRLPEYQELSNEDKAHVARYTELCQKGSSMTPQEKLEFNNLLNNKLRDKMIQSVDWNLLADAVTNCQDFFLNHVLKDISDMVNEKEQEFTELVEDKDKKFTQMVDEKTNEFTTLVSDKDKKFTQMANDKEKNFNMRVDSFVDKGIYNNDTHYNKHNFIHYDDGTGVNIYIALKDTQGVSPSDDGTTWRKLTVKGDKGDTGQDGLNFVFKGAWSSKISYKFAHAVAYNGAIFVSTQEDNLGNTPNELIDTEYWIKWKQVAIVTTKLKGIRKVVNNAKKVKFLGCGDIKAFNPDTDTLEVFKDTTVLIEHLQYKIDEDNQTIVNLQGDWDGSGDKPVIFEFRVTRNQINDLVFGDGQSIQDGTITKNKLSKDIQDSFNSIKENTEKIHSIKEDIKTALNENNQKIDEKVQEVNSQYEEFKKEANTIKDTKNNKKYKWGVENGLVYIEEVEK</sequence>
<keyword evidence="2" id="KW-0614">Plasmid</keyword>
<dbReference type="EMBL" id="JENX01000125">
    <property type="protein sequence ID" value="KEI14134.1"/>
    <property type="molecule type" value="Genomic_DNA"/>
</dbReference>
<geneLocation type="plasmid" evidence="2 3">
    <name>p1Ch9693</name>
</geneLocation>
<feature type="coiled-coil region" evidence="1">
    <location>
        <begin position="393"/>
        <end position="442"/>
    </location>
</feature>
<reference evidence="3" key="1">
    <citation type="journal article" date="2014" name="PLoS ONE">
        <title>Plasmidome interchange between Clostridium botulinum, Clostridium novyi and Clostridium haemolyticum converts strains of independent lineages into distinctly different pathogens.</title>
        <authorList>
            <person name="Skarin H."/>
            <person name="Segerman B."/>
        </authorList>
    </citation>
    <scope>NUCLEOTIDE SEQUENCE [LARGE SCALE GENOMIC DNA]</scope>
    <source>
        <strain evidence="3">NCTC 9693</strain>
    </source>
</reference>
<keyword evidence="1" id="KW-0175">Coiled coil</keyword>
<gene>
    <name evidence="2" type="ORF">Z960_p0141</name>
</gene>
<keyword evidence="3" id="KW-1185">Reference proteome</keyword>